<dbReference type="RefSeq" id="WP_256507625.1">
    <property type="nucleotide sequence ID" value="NZ_CP101740.1"/>
</dbReference>
<name>A0ABY5LDJ4_9SPHN</name>
<sequence>MRFSIYLLLAIAGLPTAATAMPASQFIEEWRAVSKGPAANRPRSAEMAAADPQIQVLTAEFAAALQAYRGQLLEARASGKPTRSCPPKEVKLTVDDMIADIERLPVYWQSREFSDAFGKAMDVRYPCALGARTGEPTG</sequence>
<keyword evidence="3" id="KW-1185">Reference proteome</keyword>
<evidence type="ECO:0000313" key="2">
    <source>
        <dbReference type="EMBL" id="UUL83789.1"/>
    </source>
</evidence>
<organism evidence="2 3">
    <name type="scientific">Sphingomonas qomolangmaensis</name>
    <dbReference type="NCBI Taxonomy" id="2918765"/>
    <lineage>
        <taxon>Bacteria</taxon>
        <taxon>Pseudomonadati</taxon>
        <taxon>Pseudomonadota</taxon>
        <taxon>Alphaproteobacteria</taxon>
        <taxon>Sphingomonadales</taxon>
        <taxon>Sphingomonadaceae</taxon>
        <taxon>Sphingomonas</taxon>
    </lineage>
</organism>
<evidence type="ECO:0000256" key="1">
    <source>
        <dbReference type="SAM" id="SignalP"/>
    </source>
</evidence>
<dbReference type="Proteomes" id="UP001058533">
    <property type="component" value="Chromosome"/>
</dbReference>
<proteinExistence type="predicted"/>
<keyword evidence="1" id="KW-0732">Signal</keyword>
<protein>
    <submittedName>
        <fullName evidence="2">Uncharacterized protein</fullName>
    </submittedName>
</protein>
<accession>A0ABY5LDJ4</accession>
<evidence type="ECO:0000313" key="3">
    <source>
        <dbReference type="Proteomes" id="UP001058533"/>
    </source>
</evidence>
<gene>
    <name evidence="2" type="ORF">NMP03_06230</name>
</gene>
<reference evidence="2" key="1">
    <citation type="submission" date="2022-07" db="EMBL/GenBank/DDBJ databases">
        <title>Sphingomonas sp. nov., a novel bacterium isolated from the north slope of the Mount Everest.</title>
        <authorList>
            <person name="Cui X."/>
            <person name="Liu Y."/>
        </authorList>
    </citation>
    <scope>NUCLEOTIDE SEQUENCE</scope>
    <source>
        <strain evidence="2">S5-59</strain>
    </source>
</reference>
<dbReference type="EMBL" id="CP101740">
    <property type="protein sequence ID" value="UUL83789.1"/>
    <property type="molecule type" value="Genomic_DNA"/>
</dbReference>
<feature type="chain" id="PRO_5045071394" evidence="1">
    <location>
        <begin position="21"/>
        <end position="138"/>
    </location>
</feature>
<feature type="signal peptide" evidence="1">
    <location>
        <begin position="1"/>
        <end position="20"/>
    </location>
</feature>